<evidence type="ECO:0000313" key="3">
    <source>
        <dbReference type="Proteomes" id="UP000008190"/>
    </source>
</evidence>
<feature type="compositionally biased region" description="Basic and acidic residues" evidence="1">
    <location>
        <begin position="346"/>
        <end position="355"/>
    </location>
</feature>
<feature type="region of interest" description="Disordered" evidence="1">
    <location>
        <begin position="324"/>
        <end position="367"/>
    </location>
</feature>
<dbReference type="HOGENOM" id="CLU_609483_0_0_11"/>
<dbReference type="Proteomes" id="UP000008190">
    <property type="component" value="Chromosome"/>
</dbReference>
<feature type="region of interest" description="Disordered" evidence="1">
    <location>
        <begin position="99"/>
        <end position="150"/>
    </location>
</feature>
<dbReference type="EMBL" id="FO082843">
    <property type="protein sequence ID" value="CCF64087.1"/>
    <property type="molecule type" value="Genomic_DNA"/>
</dbReference>
<dbReference type="KEGG" id="ncy:NOCYR_3323"/>
<reference evidence="2 3" key="1">
    <citation type="journal article" date="2012" name="J. Bacteriol.">
        <title>Genome sequence of the human- and animal-pathogenic strain Nocardia cyriacigeorgica GUH-2.</title>
        <authorList>
            <person name="Zoropogui A."/>
            <person name="Pujic P."/>
            <person name="Normand P."/>
            <person name="Barbe V."/>
            <person name="Beaman B."/>
            <person name="Beaman L."/>
            <person name="Boiron P."/>
            <person name="Colinon C."/>
            <person name="Deredjian A."/>
            <person name="Graindorge A."/>
            <person name="Mangenot S."/>
            <person name="Nazaret S."/>
            <person name="Neto M."/>
            <person name="Petit S."/>
            <person name="Roche D."/>
            <person name="Vallenet D."/>
            <person name="Rodriguez-Nava V."/>
            <person name="Richard Y."/>
            <person name="Cournoyer B."/>
            <person name="Blaha D."/>
        </authorList>
    </citation>
    <scope>NUCLEOTIDE SEQUENCE [LARGE SCALE GENOMIC DNA]</scope>
    <source>
        <strain evidence="2 3">GUH-2</strain>
    </source>
</reference>
<keyword evidence="3" id="KW-1185">Reference proteome</keyword>
<proteinExistence type="predicted"/>
<feature type="compositionally biased region" description="Basic residues" evidence="1">
    <location>
        <begin position="400"/>
        <end position="412"/>
    </location>
</feature>
<gene>
    <name evidence="2" type="ordered locus">NOCYR_3323</name>
</gene>
<organism evidence="2 3">
    <name type="scientific">Nocardia cyriacigeorgica (strain GUH-2)</name>
    <dbReference type="NCBI Taxonomy" id="1127134"/>
    <lineage>
        <taxon>Bacteria</taxon>
        <taxon>Bacillati</taxon>
        <taxon>Actinomycetota</taxon>
        <taxon>Actinomycetes</taxon>
        <taxon>Mycobacteriales</taxon>
        <taxon>Nocardiaceae</taxon>
        <taxon>Nocardia</taxon>
    </lineage>
</organism>
<feature type="compositionally biased region" description="Polar residues" evidence="1">
    <location>
        <begin position="40"/>
        <end position="57"/>
    </location>
</feature>
<feature type="region of interest" description="Disordered" evidence="1">
    <location>
        <begin position="398"/>
        <end position="449"/>
    </location>
</feature>
<evidence type="ECO:0000256" key="1">
    <source>
        <dbReference type="SAM" id="MobiDB-lite"/>
    </source>
</evidence>
<feature type="compositionally biased region" description="Basic and acidic residues" evidence="1">
    <location>
        <begin position="324"/>
        <end position="333"/>
    </location>
</feature>
<feature type="compositionally biased region" description="Basic and acidic residues" evidence="1">
    <location>
        <begin position="122"/>
        <end position="137"/>
    </location>
</feature>
<dbReference type="AlphaFoldDB" id="H6QZC8"/>
<protein>
    <submittedName>
        <fullName evidence="2">Uncharacterized protein</fullName>
    </submittedName>
</protein>
<sequence length="449" mass="48744">MGSPLASTQIRAWACARSRPARAGSSGDGQLIRSALTSLGTSASWRAEPISTSQSATAARAVSPNPRQPSAPIPTTAIGTPGHRMGSASPARLVIASALRGPRSRRHSSRHPAPNRLRHHPERHEHQPQNAWHHDPLRSPVQSLDDGLGDLSRRAGQRRRLHPLGHPPDDEPGPHQHQVHARAVQGVTEPAGESVQAGFGRTVDVIRAPHPYPGDRAEHHQLPAALRAQQVRQHSQHADLRGEIGVHHRQRMRRIAFGAGLIAENAEGHHHDSERPVFGGDLLQECGMARGVVGIEFDAVHRLCAGRFDYRDLFTQFIAAARREDDGAPRSDPPRYFNPDFAAPAEHQHRPRVEFSRTTPSHAPILSSGVNLSATANHVAGLEMHGSVIARVRLCPQSAPRHKTPARGRRPGARAQPTANAPAQISTRHQQSGVTPQTTATPRRKPPTP</sequence>
<feature type="region of interest" description="Disordered" evidence="1">
    <location>
        <begin position="40"/>
        <end position="87"/>
    </location>
</feature>
<accession>H6QZC8</accession>
<name>H6QZC8_NOCCG</name>
<evidence type="ECO:0000313" key="2">
    <source>
        <dbReference type="EMBL" id="CCF64087.1"/>
    </source>
</evidence>
<feature type="compositionally biased region" description="Polar residues" evidence="1">
    <location>
        <begin position="421"/>
        <end position="434"/>
    </location>
</feature>